<gene>
    <name evidence="2" type="ORF">chiPu_0030370</name>
</gene>
<dbReference type="PROSITE" id="PS50092">
    <property type="entry name" value="TSP1"/>
    <property type="match status" value="1"/>
</dbReference>
<reference evidence="2 3" key="1">
    <citation type="journal article" date="2018" name="Nat. Ecol. Evol.">
        <title>Shark genomes provide insights into elasmobranch evolution and the origin of vertebrates.</title>
        <authorList>
            <person name="Hara Y"/>
            <person name="Yamaguchi K"/>
            <person name="Onimaru K"/>
            <person name="Kadota M"/>
            <person name="Koyanagi M"/>
            <person name="Keeley SD"/>
            <person name="Tatsumi K"/>
            <person name="Tanaka K"/>
            <person name="Motone F"/>
            <person name="Kageyama Y"/>
            <person name="Nozu R"/>
            <person name="Adachi N"/>
            <person name="Nishimura O"/>
            <person name="Nakagawa R"/>
            <person name="Tanegashima C"/>
            <person name="Kiyatake I"/>
            <person name="Matsumoto R"/>
            <person name="Murakumo K"/>
            <person name="Nishida K"/>
            <person name="Terakita A"/>
            <person name="Kuratani S"/>
            <person name="Sato K"/>
            <person name="Hyodo S Kuraku.S."/>
        </authorList>
    </citation>
    <scope>NUCLEOTIDE SEQUENCE [LARGE SCALE GENOMIC DNA]</scope>
</reference>
<proteinExistence type="predicted"/>
<comment type="caution">
    <text evidence="2">The sequence shown here is derived from an EMBL/GenBank/DDBJ whole genome shotgun (WGS) entry which is preliminary data.</text>
</comment>
<sequence length="215" mass="23129">VPQRKSRQAAAEEAFAGVWSSWGPWSSCSSSCGSGISQQSRRCLPREAGARGWAPSRPEEAGERWEAYPGRAVSALRRAYPLHVDLEAQPSTANRHALPLYGDARATAASQPGPGLYAPANSEPPSLPLYRRPANRGSVPLYRQERPPNHGRAGRGPAGGARGSTGWESGSAASPERAPNQSAAPQPRQRSVPSWRVTAGNRRSLNRQEVHLTNR</sequence>
<dbReference type="EMBL" id="BEZZ01181292">
    <property type="protein sequence ID" value="GCC46245.1"/>
    <property type="molecule type" value="Genomic_DNA"/>
</dbReference>
<evidence type="ECO:0000313" key="3">
    <source>
        <dbReference type="Proteomes" id="UP000287033"/>
    </source>
</evidence>
<name>A0A401TUA8_CHIPU</name>
<dbReference type="AlphaFoldDB" id="A0A401TUA8"/>
<accession>A0A401TUA8</accession>
<dbReference type="Pfam" id="PF00090">
    <property type="entry name" value="TSP_1"/>
    <property type="match status" value="1"/>
</dbReference>
<dbReference type="InterPro" id="IPR036383">
    <property type="entry name" value="TSP1_rpt_sf"/>
</dbReference>
<protein>
    <submittedName>
        <fullName evidence="2">Uncharacterized protein</fullName>
    </submittedName>
</protein>
<dbReference type="InterPro" id="IPR000884">
    <property type="entry name" value="TSP1_rpt"/>
</dbReference>
<dbReference type="STRING" id="137246.A0A401TUA8"/>
<dbReference type="Gene3D" id="2.20.100.10">
    <property type="entry name" value="Thrombospondin type-1 (TSP1) repeat"/>
    <property type="match status" value="1"/>
</dbReference>
<keyword evidence="3" id="KW-1185">Reference proteome</keyword>
<organism evidence="2 3">
    <name type="scientific">Chiloscyllium punctatum</name>
    <name type="common">Brownbanded bambooshark</name>
    <name type="synonym">Hemiscyllium punctatum</name>
    <dbReference type="NCBI Taxonomy" id="137246"/>
    <lineage>
        <taxon>Eukaryota</taxon>
        <taxon>Metazoa</taxon>
        <taxon>Chordata</taxon>
        <taxon>Craniata</taxon>
        <taxon>Vertebrata</taxon>
        <taxon>Chondrichthyes</taxon>
        <taxon>Elasmobranchii</taxon>
        <taxon>Galeomorphii</taxon>
        <taxon>Galeoidea</taxon>
        <taxon>Orectolobiformes</taxon>
        <taxon>Hemiscylliidae</taxon>
        <taxon>Chiloscyllium</taxon>
    </lineage>
</organism>
<feature type="compositionally biased region" description="Basic and acidic residues" evidence="1">
    <location>
        <begin position="206"/>
        <end position="215"/>
    </location>
</feature>
<evidence type="ECO:0000313" key="2">
    <source>
        <dbReference type="EMBL" id="GCC46245.1"/>
    </source>
</evidence>
<dbReference type="SUPFAM" id="SSF82895">
    <property type="entry name" value="TSP-1 type 1 repeat"/>
    <property type="match status" value="1"/>
</dbReference>
<dbReference type="Proteomes" id="UP000287033">
    <property type="component" value="Unassembled WGS sequence"/>
</dbReference>
<feature type="non-terminal residue" evidence="2">
    <location>
        <position position="1"/>
    </location>
</feature>
<evidence type="ECO:0000256" key="1">
    <source>
        <dbReference type="SAM" id="MobiDB-lite"/>
    </source>
</evidence>
<feature type="region of interest" description="Disordered" evidence="1">
    <location>
        <begin position="88"/>
        <end position="215"/>
    </location>
</feature>
<feature type="compositionally biased region" description="Gly residues" evidence="1">
    <location>
        <begin position="154"/>
        <end position="163"/>
    </location>
</feature>
<feature type="compositionally biased region" description="Polar residues" evidence="1">
    <location>
        <begin position="179"/>
        <end position="192"/>
    </location>
</feature>